<accession>A0ABZ3H6R4</accession>
<feature type="domain" description="Molybdopterin cofactor biosynthesis C (MoaC)" evidence="4">
    <location>
        <begin position="13"/>
        <end position="151"/>
    </location>
</feature>
<name>A0ABZ3H6R4_GEOAI</name>
<dbReference type="InterPro" id="IPR050105">
    <property type="entry name" value="MoCo_biosynth_MoaA/MoaC"/>
</dbReference>
<dbReference type="InterPro" id="IPR036522">
    <property type="entry name" value="MoaC_sf"/>
</dbReference>
<dbReference type="InterPro" id="IPR002820">
    <property type="entry name" value="Mopterin_CF_biosynth-C_dom"/>
</dbReference>
<organism evidence="5 6">
    <name type="scientific">Geoglobus acetivorans</name>
    <dbReference type="NCBI Taxonomy" id="565033"/>
    <lineage>
        <taxon>Archaea</taxon>
        <taxon>Methanobacteriati</taxon>
        <taxon>Methanobacteriota</taxon>
        <taxon>Archaeoglobi</taxon>
        <taxon>Archaeoglobales</taxon>
        <taxon>Archaeoglobaceae</taxon>
        <taxon>Geoglobus</taxon>
    </lineage>
</organism>
<proteinExistence type="inferred from homology"/>
<comment type="function">
    <text evidence="3">Catalyzes the conversion of (8S)-3',8-cyclo-7,8-dihydroguanosine 5'-triphosphate to cyclic pyranopterin monophosphate (cPMP).</text>
</comment>
<dbReference type="GeneID" id="90448678"/>
<comment type="similarity">
    <text evidence="3">Belongs to the MoaC family.</text>
</comment>
<evidence type="ECO:0000259" key="4">
    <source>
        <dbReference type="Pfam" id="PF01967"/>
    </source>
</evidence>
<dbReference type="CDD" id="cd01419">
    <property type="entry name" value="MoaC_A"/>
    <property type="match status" value="1"/>
</dbReference>
<dbReference type="EMBL" id="CP087714">
    <property type="protein sequence ID" value="XAT64410.1"/>
    <property type="molecule type" value="Genomic_DNA"/>
</dbReference>
<dbReference type="Proteomes" id="UP001492541">
    <property type="component" value="Chromosome"/>
</dbReference>
<dbReference type="InterPro" id="IPR023045">
    <property type="entry name" value="MoaC"/>
</dbReference>
<dbReference type="RefSeq" id="WP_193805960.1">
    <property type="nucleotide sequence ID" value="NZ_CP087714.1"/>
</dbReference>
<reference evidence="5 6" key="1">
    <citation type="submission" date="2021-11" db="EMBL/GenBank/DDBJ databases">
        <title>Whole genome of Geoglobus acetivorans.</title>
        <authorList>
            <person name="Liu D."/>
        </authorList>
    </citation>
    <scope>NUCLEOTIDE SEQUENCE [LARGE SCALE GENOMIC DNA]</scope>
    <source>
        <strain evidence="5 6">SBH6</strain>
    </source>
</reference>
<evidence type="ECO:0000256" key="3">
    <source>
        <dbReference type="HAMAP-Rule" id="MF_01224"/>
    </source>
</evidence>
<dbReference type="GO" id="GO:0061799">
    <property type="term" value="F:cyclic pyranopterin monophosphate synthase activity"/>
    <property type="evidence" value="ECO:0007669"/>
    <property type="project" value="UniProtKB-EC"/>
</dbReference>
<evidence type="ECO:0000313" key="6">
    <source>
        <dbReference type="Proteomes" id="UP001492541"/>
    </source>
</evidence>
<dbReference type="NCBIfam" id="NF006870">
    <property type="entry name" value="PRK09364.1"/>
    <property type="match status" value="1"/>
</dbReference>
<protein>
    <recommendedName>
        <fullName evidence="3">Probable cyclic pyranopterin monophosphate synthase</fullName>
        <ecNumber evidence="3">4.6.1.17</ecNumber>
    </recommendedName>
    <alternativeName>
        <fullName evidence="3">Molybdenum cofactor biosynthesis protein C</fullName>
    </alternativeName>
</protein>
<feature type="active site" evidence="3">
    <location>
        <position position="124"/>
    </location>
</feature>
<dbReference type="InterPro" id="IPR023047">
    <property type="entry name" value="Mo_CF_biosynth-C_arc"/>
</dbReference>
<keyword evidence="2 3" id="KW-0501">Molybdenum cofactor biosynthesis</keyword>
<keyword evidence="6" id="KW-1185">Reference proteome</keyword>
<gene>
    <name evidence="3 5" type="primary">moaC</name>
    <name evidence="5" type="ORF">LPQ35_03295</name>
</gene>
<keyword evidence="3 5" id="KW-0456">Lyase</keyword>
<evidence type="ECO:0000256" key="2">
    <source>
        <dbReference type="ARBA" id="ARBA00023150"/>
    </source>
</evidence>
<comment type="catalytic activity">
    <reaction evidence="3">
        <text>(8S)-3',8-cyclo-7,8-dihydroguanosine 5'-triphosphate = cyclic pyranopterin phosphate + diphosphate</text>
        <dbReference type="Rhea" id="RHEA:49580"/>
        <dbReference type="ChEBI" id="CHEBI:33019"/>
        <dbReference type="ChEBI" id="CHEBI:59648"/>
        <dbReference type="ChEBI" id="CHEBI:131766"/>
        <dbReference type="EC" id="4.6.1.17"/>
    </reaction>
</comment>
<dbReference type="PANTHER" id="PTHR22960">
    <property type="entry name" value="MOLYBDOPTERIN COFACTOR SYNTHESIS PROTEIN A"/>
    <property type="match status" value="1"/>
</dbReference>
<evidence type="ECO:0000313" key="5">
    <source>
        <dbReference type="EMBL" id="XAT64410.1"/>
    </source>
</evidence>
<dbReference type="NCBIfam" id="TIGR00581">
    <property type="entry name" value="moaC"/>
    <property type="match status" value="1"/>
</dbReference>
<feature type="binding site" evidence="3">
    <location>
        <begin position="73"/>
        <end position="75"/>
    </location>
    <ligand>
        <name>substrate</name>
    </ligand>
</feature>
<evidence type="ECO:0000256" key="1">
    <source>
        <dbReference type="ARBA" id="ARBA00005046"/>
    </source>
</evidence>
<sequence>MFSHIDSEGKARMVDVSKKDDVLRVARAEGYILLRKETIRAIIENRVAKGNVLNTAVVAGTLAAKKTSELIPLCHPLQITSVSIDFEIYEDRIKAVCEVKYVGKTGVEMEALVGVTNALLTVWDMVKSIEKDENGQYPFTRITDVRVVEKIKEK</sequence>
<comment type="pathway">
    <text evidence="1 3">Cofactor biosynthesis; molybdopterin biosynthesis.</text>
</comment>
<dbReference type="EC" id="4.6.1.17" evidence="3"/>
<dbReference type="Gene3D" id="3.30.70.640">
    <property type="entry name" value="Molybdopterin cofactor biosynthesis C (MoaC) domain"/>
    <property type="match status" value="1"/>
</dbReference>
<dbReference type="SUPFAM" id="SSF55040">
    <property type="entry name" value="Molybdenum cofactor biosynthesis protein C, MoaC"/>
    <property type="match status" value="1"/>
</dbReference>
<dbReference type="Pfam" id="PF01967">
    <property type="entry name" value="MoaC"/>
    <property type="match status" value="1"/>
</dbReference>
<feature type="binding site" evidence="3">
    <location>
        <begin position="109"/>
        <end position="110"/>
    </location>
    <ligand>
        <name>substrate</name>
    </ligand>
</feature>
<dbReference type="NCBIfam" id="NF008999">
    <property type="entry name" value="PRK12343.1"/>
    <property type="match status" value="1"/>
</dbReference>
<dbReference type="HAMAP" id="MF_01224_A">
    <property type="entry name" value="MoaC_A"/>
    <property type="match status" value="1"/>
</dbReference>
<comment type="subunit">
    <text evidence="3">Homohexamer; trimer of dimers.</text>
</comment>